<dbReference type="InterPro" id="IPR029033">
    <property type="entry name" value="His_PPase_superfam"/>
</dbReference>
<evidence type="ECO:0000256" key="1">
    <source>
        <dbReference type="SAM" id="SignalP"/>
    </source>
</evidence>
<sequence length="349" mass="38865">MIGLSLLASLLAVTAAVSAERTSNYFNYTVVPGIFQQDDPSTDASKFNFTASNFGILNRTYPSDSSCPDRKHSTQWQRLSHYIDTLNSHPSRKERYALLFLGRHGEGYHNAAESFFGTPAWNCYWSELDGNGTVTWADAHLTTNGINQALSVNRFWKQLIEKEKITPPQTYYTSPLYRCLATANLTFSGLRLPRKAPFNPIVKEFFREGISAHTCDRRSNKTYIHANFPSYRFEKGFPEHDPYWTPLHAETSKDQDIRSRKALDDVFSADGSSYISVSSHSGEIASLLRVLGHRVFGLSTGAALPVLVKITTLQGEGPSTVTQPYSPVSTCATAPTTRETTCNDCSCCK</sequence>
<protein>
    <submittedName>
        <fullName evidence="2">Histidine phosphatase superfamily</fullName>
    </submittedName>
</protein>
<dbReference type="CDD" id="cd07067">
    <property type="entry name" value="HP_PGM_like"/>
    <property type="match status" value="1"/>
</dbReference>
<evidence type="ECO:0000313" key="3">
    <source>
        <dbReference type="Proteomes" id="UP000700596"/>
    </source>
</evidence>
<dbReference type="PANTHER" id="PTHR48100:SF32">
    <property type="entry name" value="ANCHORED PROTEIN, PUTATIVE (AFU_ORTHOLOGUE AFUA_1G10590)-RELATED"/>
    <property type="match status" value="1"/>
</dbReference>
<gene>
    <name evidence="2" type="ORF">B0J11DRAFT_439861</name>
</gene>
<reference evidence="2" key="1">
    <citation type="journal article" date="2021" name="Nat. Commun.">
        <title>Genetic determinants of endophytism in the Arabidopsis root mycobiome.</title>
        <authorList>
            <person name="Mesny F."/>
            <person name="Miyauchi S."/>
            <person name="Thiergart T."/>
            <person name="Pickel B."/>
            <person name="Atanasova L."/>
            <person name="Karlsson M."/>
            <person name="Huettel B."/>
            <person name="Barry K.W."/>
            <person name="Haridas S."/>
            <person name="Chen C."/>
            <person name="Bauer D."/>
            <person name="Andreopoulos W."/>
            <person name="Pangilinan J."/>
            <person name="LaButti K."/>
            <person name="Riley R."/>
            <person name="Lipzen A."/>
            <person name="Clum A."/>
            <person name="Drula E."/>
            <person name="Henrissat B."/>
            <person name="Kohler A."/>
            <person name="Grigoriev I.V."/>
            <person name="Martin F.M."/>
            <person name="Hacquard S."/>
        </authorList>
    </citation>
    <scope>NUCLEOTIDE SEQUENCE</scope>
    <source>
        <strain evidence="2">MPI-CAGE-CH-0243</strain>
    </source>
</reference>
<accession>A0A9P9DJN2</accession>
<name>A0A9P9DJN2_9PLEO</name>
<dbReference type="Gene3D" id="3.40.50.1240">
    <property type="entry name" value="Phosphoglycerate mutase-like"/>
    <property type="match status" value="1"/>
</dbReference>
<dbReference type="PANTHER" id="PTHR48100">
    <property type="entry name" value="BROAD-SPECIFICITY PHOSPHATASE YOR283W-RELATED"/>
    <property type="match status" value="1"/>
</dbReference>
<keyword evidence="3" id="KW-1185">Reference proteome</keyword>
<proteinExistence type="predicted"/>
<comment type="caution">
    <text evidence="2">The sequence shown here is derived from an EMBL/GenBank/DDBJ whole genome shotgun (WGS) entry which is preliminary data.</text>
</comment>
<dbReference type="GO" id="GO:0016791">
    <property type="term" value="F:phosphatase activity"/>
    <property type="evidence" value="ECO:0007669"/>
    <property type="project" value="TreeGrafter"/>
</dbReference>
<dbReference type="InterPro" id="IPR013078">
    <property type="entry name" value="His_Pase_superF_clade-1"/>
</dbReference>
<dbReference type="AlphaFoldDB" id="A0A9P9DJN2"/>
<organism evidence="2 3">
    <name type="scientific">Dendryphion nanum</name>
    <dbReference type="NCBI Taxonomy" id="256645"/>
    <lineage>
        <taxon>Eukaryota</taxon>
        <taxon>Fungi</taxon>
        <taxon>Dikarya</taxon>
        <taxon>Ascomycota</taxon>
        <taxon>Pezizomycotina</taxon>
        <taxon>Dothideomycetes</taxon>
        <taxon>Pleosporomycetidae</taxon>
        <taxon>Pleosporales</taxon>
        <taxon>Torulaceae</taxon>
        <taxon>Dendryphion</taxon>
    </lineage>
</organism>
<dbReference type="InterPro" id="IPR050275">
    <property type="entry name" value="PGM_Phosphatase"/>
</dbReference>
<feature type="signal peptide" evidence="1">
    <location>
        <begin position="1"/>
        <end position="19"/>
    </location>
</feature>
<dbReference type="Pfam" id="PF00300">
    <property type="entry name" value="His_Phos_1"/>
    <property type="match status" value="1"/>
</dbReference>
<keyword evidence="1" id="KW-0732">Signal</keyword>
<dbReference type="GO" id="GO:0005737">
    <property type="term" value="C:cytoplasm"/>
    <property type="evidence" value="ECO:0007669"/>
    <property type="project" value="TreeGrafter"/>
</dbReference>
<evidence type="ECO:0000313" key="2">
    <source>
        <dbReference type="EMBL" id="KAH7119831.1"/>
    </source>
</evidence>
<dbReference type="EMBL" id="JAGMWT010000011">
    <property type="protein sequence ID" value="KAH7119831.1"/>
    <property type="molecule type" value="Genomic_DNA"/>
</dbReference>
<dbReference type="Proteomes" id="UP000700596">
    <property type="component" value="Unassembled WGS sequence"/>
</dbReference>
<feature type="chain" id="PRO_5040349570" evidence="1">
    <location>
        <begin position="20"/>
        <end position="349"/>
    </location>
</feature>
<dbReference type="OrthoDB" id="496981at2759"/>
<dbReference type="SUPFAM" id="SSF53254">
    <property type="entry name" value="Phosphoglycerate mutase-like"/>
    <property type="match status" value="1"/>
</dbReference>